<dbReference type="Pfam" id="PF12390">
    <property type="entry name" value="Se-cys_synth_N"/>
    <property type="match status" value="1"/>
</dbReference>
<dbReference type="InterPro" id="IPR025862">
    <property type="entry name" value="SelA_trans_N_dom"/>
</dbReference>
<dbReference type="UniPathway" id="UPA00906">
    <property type="reaction ID" value="UER00896"/>
</dbReference>
<dbReference type="HAMAP" id="MF_00423">
    <property type="entry name" value="SelA"/>
    <property type="match status" value="1"/>
</dbReference>
<dbReference type="NCBIfam" id="TIGR00474">
    <property type="entry name" value="selA"/>
    <property type="match status" value="1"/>
</dbReference>
<comment type="cofactor">
    <cofactor evidence="1 8 9">
        <name>pyridoxal 5'-phosphate</name>
        <dbReference type="ChEBI" id="CHEBI:597326"/>
    </cofactor>
</comment>
<evidence type="ECO:0000256" key="2">
    <source>
        <dbReference type="ARBA" id="ARBA00022490"/>
    </source>
</evidence>
<dbReference type="RefSeq" id="WP_095129730.1">
    <property type="nucleotide sequence ID" value="NZ_NIBG01000001.1"/>
</dbReference>
<evidence type="ECO:0000256" key="6">
    <source>
        <dbReference type="ARBA" id="ARBA00023266"/>
    </source>
</evidence>
<evidence type="ECO:0000256" key="7">
    <source>
        <dbReference type="ARBA" id="ARBA00044507"/>
    </source>
</evidence>
<evidence type="ECO:0000313" key="11">
    <source>
        <dbReference type="EMBL" id="PAB60867.1"/>
    </source>
</evidence>
<evidence type="ECO:0000259" key="10">
    <source>
        <dbReference type="Pfam" id="PF12390"/>
    </source>
</evidence>
<dbReference type="GO" id="GO:0005737">
    <property type="term" value="C:cytoplasm"/>
    <property type="evidence" value="ECO:0007669"/>
    <property type="project" value="UniProtKB-SubCell"/>
</dbReference>
<dbReference type="GO" id="GO:0004125">
    <property type="term" value="F:L-seryl-tRNA(Sec) selenium transferase activity"/>
    <property type="evidence" value="ECO:0007669"/>
    <property type="project" value="UniProtKB-UniRule"/>
</dbReference>
<dbReference type="AlphaFoldDB" id="A0A267MN56"/>
<keyword evidence="3 8" id="KW-0808">Transferase</keyword>
<proteinExistence type="inferred from homology"/>
<evidence type="ECO:0000256" key="9">
    <source>
        <dbReference type="PIRSR" id="PIRSR618319-50"/>
    </source>
</evidence>
<comment type="caution">
    <text evidence="11">The sequence shown here is derived from an EMBL/GenBank/DDBJ whole genome shotgun (WGS) entry which is preliminary data.</text>
</comment>
<dbReference type="Gene3D" id="3.90.1150.180">
    <property type="match status" value="1"/>
</dbReference>
<feature type="domain" description="L-seryl-tRNA selenium transferase N-terminal" evidence="10">
    <location>
        <begin position="8"/>
        <end position="47"/>
    </location>
</feature>
<dbReference type="InterPro" id="IPR004534">
    <property type="entry name" value="SelA_trans"/>
</dbReference>
<gene>
    <name evidence="8" type="primary">selA</name>
    <name evidence="11" type="ORF">CCE28_00085</name>
</gene>
<keyword evidence="12" id="KW-1185">Reference proteome</keyword>
<evidence type="ECO:0000256" key="3">
    <source>
        <dbReference type="ARBA" id="ARBA00022679"/>
    </source>
</evidence>
<dbReference type="EC" id="2.9.1.1" evidence="8"/>
<evidence type="ECO:0000256" key="1">
    <source>
        <dbReference type="ARBA" id="ARBA00001933"/>
    </source>
</evidence>
<dbReference type="PANTHER" id="PTHR32328">
    <property type="entry name" value="L-SERYL-TRNA(SEC) SELENIUM TRANSFERASE"/>
    <property type="match status" value="1"/>
</dbReference>
<dbReference type="InterPro" id="IPR015424">
    <property type="entry name" value="PyrdxlP-dep_Trfase"/>
</dbReference>
<evidence type="ECO:0000256" key="4">
    <source>
        <dbReference type="ARBA" id="ARBA00022898"/>
    </source>
</evidence>
<evidence type="ECO:0000256" key="8">
    <source>
        <dbReference type="HAMAP-Rule" id="MF_00423"/>
    </source>
</evidence>
<feature type="modified residue" description="N6-(pyridoxal phosphate)lysine" evidence="8 9">
    <location>
        <position position="299"/>
    </location>
</feature>
<accession>A0A267MN56</accession>
<dbReference type="SUPFAM" id="SSF53383">
    <property type="entry name" value="PLP-dependent transferases"/>
    <property type="match status" value="1"/>
</dbReference>
<protein>
    <recommendedName>
        <fullName evidence="8">L-seryl-tRNA(Sec) selenium transferase</fullName>
        <ecNumber evidence="8">2.9.1.1</ecNumber>
    </recommendedName>
    <alternativeName>
        <fullName evidence="8">Selenocysteine synthase</fullName>
        <shortName evidence="8">Sec synthase</shortName>
    </alternativeName>
    <alternativeName>
        <fullName evidence="8">Selenocysteinyl-tRNA(Sec) synthase</fullName>
    </alternativeName>
</protein>
<dbReference type="Pfam" id="PF03841">
    <property type="entry name" value="SelA"/>
    <property type="match status" value="1"/>
</dbReference>
<dbReference type="GO" id="GO:0001514">
    <property type="term" value="P:selenocysteine incorporation"/>
    <property type="evidence" value="ECO:0007669"/>
    <property type="project" value="UniProtKB-UniRule"/>
</dbReference>
<name>A0A267MN56_9FIRM</name>
<evidence type="ECO:0000256" key="5">
    <source>
        <dbReference type="ARBA" id="ARBA00022917"/>
    </source>
</evidence>
<dbReference type="EMBL" id="NIBG01000001">
    <property type="protein sequence ID" value="PAB60867.1"/>
    <property type="molecule type" value="Genomic_DNA"/>
</dbReference>
<comment type="subcellular location">
    <subcellularLocation>
        <location evidence="8">Cytoplasm</location>
    </subcellularLocation>
</comment>
<dbReference type="InterPro" id="IPR018319">
    <property type="entry name" value="SelA-like"/>
</dbReference>
<dbReference type="InterPro" id="IPR015421">
    <property type="entry name" value="PyrdxlP-dep_Trfase_major"/>
</dbReference>
<keyword evidence="4 8" id="KW-0663">Pyridoxal phosphate</keyword>
<keyword evidence="2 8" id="KW-0963">Cytoplasm</keyword>
<dbReference type="PANTHER" id="PTHR32328:SF0">
    <property type="entry name" value="L-SERYL-TRNA(SEC) SELENIUM TRANSFERASE"/>
    <property type="match status" value="1"/>
</dbReference>
<reference evidence="11 12" key="1">
    <citation type="submission" date="2017-06" db="EMBL/GenBank/DDBJ databases">
        <title>Draft genome sequence of anaerobic fermentative bacterium Anaeromicrobium sediminis DY2726D isolated from West Pacific Ocean sediments.</title>
        <authorList>
            <person name="Zeng X."/>
        </authorList>
    </citation>
    <scope>NUCLEOTIDE SEQUENCE [LARGE SCALE GENOMIC DNA]</scope>
    <source>
        <strain evidence="11 12">DY2726D</strain>
    </source>
</reference>
<comment type="catalytic activity">
    <reaction evidence="8">
        <text>L-seryl-tRNA(Sec) + selenophosphate + H(+) = L-selenocysteinyl-tRNA(Sec) + phosphate</text>
        <dbReference type="Rhea" id="RHEA:22728"/>
        <dbReference type="Rhea" id="RHEA-COMP:9742"/>
        <dbReference type="Rhea" id="RHEA-COMP:9743"/>
        <dbReference type="ChEBI" id="CHEBI:15378"/>
        <dbReference type="ChEBI" id="CHEBI:16144"/>
        <dbReference type="ChEBI" id="CHEBI:43474"/>
        <dbReference type="ChEBI" id="CHEBI:78533"/>
        <dbReference type="ChEBI" id="CHEBI:78573"/>
        <dbReference type="EC" id="2.9.1.1"/>
    </reaction>
</comment>
<sequence length="474" mass="53278">MADKRRLFSLIPKVDDILNEERIMEILEDNNRDFVVKHVRQNIENIRKHIVELKDNEIESFKVDEDMVISNIIESVEKEKAMNLRRVINATGVVLHTNLGRALINDELKNSIWDAVSNYSNLEYNIETGKRGSRYSHIEEVLGQLTGAESAMVVNNNAAAVLLVLSTMAKNKEVIVSRGQLVEIGGAFRVPEVMEQGGALLKEVGTTNKTHVWDYENAIGEETGLLLKVHTSNYKVVGFTKEVSIDELVEIGNKYNLPTVEDIGSGTLVDFSKYGIIKEPTVQESIKKGIDVVTFSGDKLLGGPQAGIIVGKKKYIDAMKKNPLTRAIRIDKLTLAALEGTLRTYLSAKNPEKEIPTLRMLTYSHEEISEKAHNLYEVLINSLKDFLIEKEEGYSQVGGGSMPTEYLKTTLIKINHKEKNANWIEKKMRESNIPVIGRISEENILLDVRTIKEEEFNIIKTCLVEIEKMAQGGK</sequence>
<evidence type="ECO:0000313" key="12">
    <source>
        <dbReference type="Proteomes" id="UP000216024"/>
    </source>
</evidence>
<organism evidence="11 12">
    <name type="scientific">Anaeromicrobium sediminis</name>
    <dbReference type="NCBI Taxonomy" id="1478221"/>
    <lineage>
        <taxon>Bacteria</taxon>
        <taxon>Bacillati</taxon>
        <taxon>Bacillota</taxon>
        <taxon>Clostridia</taxon>
        <taxon>Peptostreptococcales</taxon>
        <taxon>Thermotaleaceae</taxon>
        <taxon>Anaeromicrobium</taxon>
    </lineage>
</organism>
<keyword evidence="5 8" id="KW-0648">Protein biosynthesis</keyword>
<dbReference type="GO" id="GO:0001717">
    <property type="term" value="P:conversion of seryl-tRNAsec to selenocys-tRNAsec"/>
    <property type="evidence" value="ECO:0007669"/>
    <property type="project" value="UniProtKB-UniRule"/>
</dbReference>
<comment type="pathway">
    <text evidence="8">Aminoacyl-tRNA biosynthesis; selenocysteinyl-tRNA(Sec) biosynthesis; selenocysteinyl-tRNA(Sec) from L-seryl-tRNA(Sec) (bacterial route): step 1/1.</text>
</comment>
<dbReference type="Gene3D" id="3.40.640.10">
    <property type="entry name" value="Type I PLP-dependent aspartate aminotransferase-like (Major domain)"/>
    <property type="match status" value="1"/>
</dbReference>
<dbReference type="Proteomes" id="UP000216024">
    <property type="component" value="Unassembled WGS sequence"/>
</dbReference>
<keyword evidence="6 8" id="KW-0711">Selenium</keyword>
<dbReference type="OrthoDB" id="9787096at2"/>
<comment type="function">
    <text evidence="8">Converts seryl-tRNA(Sec) to selenocysteinyl-tRNA(Sec) required for selenoprotein biosynthesis.</text>
</comment>
<comment type="similarity">
    <text evidence="7 8">Belongs to the SelA family.</text>
</comment>